<keyword evidence="2" id="KW-0677">Repeat</keyword>
<dbReference type="Proteomes" id="UP000295083">
    <property type="component" value="Unassembled WGS sequence"/>
</dbReference>
<dbReference type="EMBL" id="QAPG01000131">
    <property type="protein sequence ID" value="TDZ30441.1"/>
    <property type="molecule type" value="Genomic_DNA"/>
</dbReference>
<gene>
    <name evidence="4" type="primary">LRRC40</name>
    <name evidence="4" type="ORF">C8035_v002766</name>
</gene>
<proteinExistence type="predicted"/>
<sequence>MEDETSFAEEFCLLMLQTPSVRDQLLNLGYRVSIHGEWERLENPAAPGDPNSRGTIHDLPADVIQALSNEAATRAEGELPDQPDDLSVTELIAASERPNTPNMSSIVDPVAYLTELQKTGELEMLDYFFGNEPVFASAGFDIKIEGDGQDMDAANLTAGAAELTPGDADLPPSTWSSDNQRFMMLDEPPPAVRLKLLLRCFLRFQHQVHCSLKLRLPSRLSAVAVAVAVVVEDVVVEDVVVEDVVVAEVVAVAEEAVVGVEADVSLDLHLTLISNGTVREVPPGFRVVDFPQTFNNAKGTFLAGPGWSGPGDPVLPPAMDRLVERTLPPDVPGEQPPVRWCSPCGKWLWCPFFFQREGNPDGTKKKCNYCAARDHLGNWHIPRLDAEEQSLDNPPTPPEEPDAIVKRSTSLTSPSESWASTPHSQQATTAAASQNTSPPVDNAESDALGGMLKPRPSLAERTMETLSQLPSSPALRKKPSSFFEPEGASRPRSRAESGNSRPGSSYTSDGSIRPTSQHSRPGSSSGTDEHTVPNARPPTSTYKPLGSVEGTPSRKVSGVRSLKAPSVRTPQASPSTAARPSTSGIPSYQSPSPTRPTASMPPPKTPKTGANTSRPLKPRASVNGLFKKPSLPTLAQTSPASVISPAPGPQKLKAAKSYGSLRKPTPTKSSLPAPAATEAPPNEFRKTSAALRDQIAKARAAKRAAEKQVTEAPPIPDTTQETVSSAVPSATENEPPIVPADEGFDFGIGVAMSHDPFNTRSKEDPKGKVIQQRLGAARSSGRLNIAALNLNHIPVEVLKMYDMESLGKHDGSWAESVDLTRFVAADNELETIEDSIFPDITPEQMAEDDESSGNIFGGLEAMDLHGNLLISLPIGLRQLRLLTSLNLSQNRLANSSIEVITEVTALRDLKLANNLLCGPLDPAFSKLENLEIFDLHGNNVSALPADIENLSRLRILNLSDNSFESLPFKQLAQLPLTELTAKKNKLSGTLIEDGVAALQSLQMLDLSSNQLTHLVTSGSTINLPCIHQLVLSMNRLEELPNISSWTSLITLTANENAIQEFPEGFMGLEKLRSVDFSSNDIRVVPPEISRMDNLSLIRLSGNPLRDKKFVSATTEELKDVLAARLEPPEPFQEPIEEAAVTESTELDEIADGFRRLSIRDVPPPPPIPADETKESDSDDFATPPTSSPTSPARSRSRTLANETWPIKSGGVLDRSNTKSSSLHPVVCSRVAADNKVREVQLHHNLFTCFPNSLSFFAESLAALSLAHNQLVGETYLTEELELPVLRELNLVSNHITSLVPLTLHLNAPQLEKMDVSLNRITALPTDLRAAFPRLIVLLAANNHLIELNPDTIKGLEVVDAGNNDIAHLNPRLGLLGGSGGLKRLEVSGNRFRVPRYSVLERGTDATLRWLRGRVPVAEMASWKDGEGDEGSNSDTSLADVD</sequence>
<feature type="region of interest" description="Disordered" evidence="3">
    <location>
        <begin position="1154"/>
        <end position="1200"/>
    </location>
</feature>
<feature type="compositionally biased region" description="Polar residues" evidence="3">
    <location>
        <begin position="584"/>
        <end position="597"/>
    </location>
</feature>
<feature type="compositionally biased region" description="Polar residues" evidence="3">
    <location>
        <begin position="1432"/>
        <end position="1441"/>
    </location>
</feature>
<dbReference type="InterPro" id="IPR001611">
    <property type="entry name" value="Leu-rich_rpt"/>
</dbReference>
<dbReference type="PANTHER" id="PTHR48051">
    <property type="match status" value="1"/>
</dbReference>
<dbReference type="GO" id="GO:0005737">
    <property type="term" value="C:cytoplasm"/>
    <property type="evidence" value="ECO:0007669"/>
    <property type="project" value="TreeGrafter"/>
</dbReference>
<feature type="compositionally biased region" description="Low complexity" evidence="3">
    <location>
        <begin position="1180"/>
        <end position="1193"/>
    </location>
</feature>
<dbReference type="InterPro" id="IPR003591">
    <property type="entry name" value="Leu-rich_rpt_typical-subtyp"/>
</dbReference>
<evidence type="ECO:0000313" key="4">
    <source>
        <dbReference type="EMBL" id="TDZ30441.1"/>
    </source>
</evidence>
<feature type="compositionally biased region" description="Low complexity" evidence="3">
    <location>
        <begin position="672"/>
        <end position="681"/>
    </location>
</feature>
<reference evidence="4 5" key="1">
    <citation type="submission" date="2018-11" db="EMBL/GenBank/DDBJ databases">
        <title>Genome sequence and assembly of Colletotrichum spinosum.</title>
        <authorList>
            <person name="Gan P."/>
            <person name="Shirasu K."/>
        </authorList>
    </citation>
    <scope>NUCLEOTIDE SEQUENCE [LARGE SCALE GENOMIC DNA]</scope>
    <source>
        <strain evidence="4 5">CBS 515.97</strain>
    </source>
</reference>
<feature type="compositionally biased region" description="Polar residues" evidence="3">
    <location>
        <begin position="717"/>
        <end position="732"/>
    </location>
</feature>
<evidence type="ECO:0000256" key="3">
    <source>
        <dbReference type="SAM" id="MobiDB-lite"/>
    </source>
</evidence>
<evidence type="ECO:0000313" key="5">
    <source>
        <dbReference type="Proteomes" id="UP000295083"/>
    </source>
</evidence>
<feature type="compositionally biased region" description="Low complexity" evidence="3">
    <location>
        <begin position="419"/>
        <end position="439"/>
    </location>
</feature>
<dbReference type="Gene3D" id="3.80.10.10">
    <property type="entry name" value="Ribonuclease Inhibitor"/>
    <property type="match status" value="3"/>
</dbReference>
<comment type="caution">
    <text evidence="4">The sequence shown here is derived from an EMBL/GenBank/DDBJ whole genome shotgun (WGS) entry which is preliminary data.</text>
</comment>
<feature type="region of interest" description="Disordered" evidence="3">
    <location>
        <begin position="1421"/>
        <end position="1441"/>
    </location>
</feature>
<dbReference type="PANTHER" id="PTHR48051:SF27">
    <property type="entry name" value="LEUCINE-RICH REPEAT-CONTAINING PROTEIN 40"/>
    <property type="match status" value="1"/>
</dbReference>
<dbReference type="InterPro" id="IPR050216">
    <property type="entry name" value="LRR_domain-containing"/>
</dbReference>
<protein>
    <submittedName>
        <fullName evidence="4">Leucine-rich repeat-containing protein 40</fullName>
    </submittedName>
</protein>
<keyword evidence="1" id="KW-0433">Leucine-rich repeat</keyword>
<evidence type="ECO:0000256" key="1">
    <source>
        <dbReference type="ARBA" id="ARBA00022614"/>
    </source>
</evidence>
<dbReference type="InterPro" id="IPR032675">
    <property type="entry name" value="LRR_dom_sf"/>
</dbReference>
<feature type="compositionally biased region" description="Low complexity" evidence="3">
    <location>
        <begin position="569"/>
        <end position="583"/>
    </location>
</feature>
<dbReference type="PROSITE" id="PS51450">
    <property type="entry name" value="LRR"/>
    <property type="match status" value="1"/>
</dbReference>
<dbReference type="SMART" id="SM00369">
    <property type="entry name" value="LRR_TYP"/>
    <property type="match status" value="10"/>
</dbReference>
<keyword evidence="5" id="KW-1185">Reference proteome</keyword>
<name>A0A4R8PX34_9PEZI</name>
<evidence type="ECO:0000256" key="2">
    <source>
        <dbReference type="ARBA" id="ARBA00022737"/>
    </source>
</evidence>
<feature type="compositionally biased region" description="Polar residues" evidence="3">
    <location>
        <begin position="407"/>
        <end position="418"/>
    </location>
</feature>
<dbReference type="SUPFAM" id="SSF52058">
    <property type="entry name" value="L domain-like"/>
    <property type="match status" value="2"/>
</dbReference>
<feature type="region of interest" description="Disordered" evidence="3">
    <location>
        <begin position="388"/>
        <end position="738"/>
    </location>
</feature>
<organism evidence="4 5">
    <name type="scientific">Colletotrichum spinosum</name>
    <dbReference type="NCBI Taxonomy" id="1347390"/>
    <lineage>
        <taxon>Eukaryota</taxon>
        <taxon>Fungi</taxon>
        <taxon>Dikarya</taxon>
        <taxon>Ascomycota</taxon>
        <taxon>Pezizomycotina</taxon>
        <taxon>Sordariomycetes</taxon>
        <taxon>Hypocreomycetidae</taxon>
        <taxon>Glomerellales</taxon>
        <taxon>Glomerellaceae</taxon>
        <taxon>Colletotrichum</taxon>
        <taxon>Colletotrichum orbiculare species complex</taxon>
    </lineage>
</organism>
<feature type="compositionally biased region" description="Polar residues" evidence="3">
    <location>
        <begin position="496"/>
        <end position="526"/>
    </location>
</feature>
<accession>A0A4R8PX34</accession>